<dbReference type="GO" id="GO:0000271">
    <property type="term" value="P:polysaccharide biosynthetic process"/>
    <property type="evidence" value="ECO:0007669"/>
    <property type="project" value="UniProtKB-KW"/>
</dbReference>
<dbReference type="InterPro" id="IPR031357">
    <property type="entry name" value="Stealth_CR3"/>
</dbReference>
<comment type="caution">
    <text evidence="7">The sequence shown here is derived from an EMBL/GenBank/DDBJ whole genome shotgun (WGS) entry which is preliminary data.</text>
</comment>
<dbReference type="InterPro" id="IPR047141">
    <property type="entry name" value="Stealth"/>
</dbReference>
<comment type="similarity">
    <text evidence="1">Belongs to the stealth family.</text>
</comment>
<dbReference type="RefSeq" id="WP_183498409.1">
    <property type="nucleotide sequence ID" value="NZ_BAABCO010000003.1"/>
</dbReference>
<dbReference type="InterPro" id="IPR021520">
    <property type="entry name" value="Stealth_CR2"/>
</dbReference>
<keyword evidence="8" id="KW-1185">Reference proteome</keyword>
<feature type="domain" description="Stealth protein CR2 conserved region 2" evidence="4">
    <location>
        <begin position="238"/>
        <end position="341"/>
    </location>
</feature>
<proteinExistence type="inferred from homology"/>
<evidence type="ECO:0000313" key="8">
    <source>
        <dbReference type="Proteomes" id="UP000549113"/>
    </source>
</evidence>
<evidence type="ECO:0000259" key="6">
    <source>
        <dbReference type="Pfam" id="PF17103"/>
    </source>
</evidence>
<evidence type="ECO:0000313" key="7">
    <source>
        <dbReference type="EMBL" id="MBB4138645.1"/>
    </source>
</evidence>
<gene>
    <name evidence="7" type="ORF">BKA10_000439</name>
</gene>
<protein>
    <recommendedName>
        <fullName evidence="9">Exopolysaccharide phosphotransferase CpsY</fullName>
    </recommendedName>
</protein>
<name>A0AA40SM55_9MICO</name>
<evidence type="ECO:0000259" key="4">
    <source>
        <dbReference type="Pfam" id="PF11380"/>
    </source>
</evidence>
<evidence type="ECO:0000256" key="1">
    <source>
        <dbReference type="ARBA" id="ARBA00007583"/>
    </source>
</evidence>
<dbReference type="GO" id="GO:0016772">
    <property type="term" value="F:transferase activity, transferring phosphorus-containing groups"/>
    <property type="evidence" value="ECO:0007669"/>
    <property type="project" value="InterPro"/>
</dbReference>
<sequence>MTALSALPAHPHPWSALLERDDIVVSRGMLHLRHDATTPGDATIDDLLLVADALDGANVPHLLIRHDRSTPALVVSLADRDRALAALAGRADGEPLYAKPKGGQTVPMAELVMTAPGPSALRVFRPRISATGTLRYGAGDAARVEFWRFGEELVEAPYANTLTRRAFATEDLEEATVARFGRTWRTLSGMFDAHPAEFTEDVDMVFSWVDGSSTEFQRQRAAQISSYVVGDGDDGPARFRHVDELRYALRSVHMYAPWVRRIFIVTDSPRPAWLVDHPKVTIVRSEEFFADPSVLPTHNSHAVEAQLHRIEGLAEHFLYSNDDMFFGRPLSPELFFSPAGISSFVECDVRIGTGPARLARSGHDNALRVNRELLRKRFGRTIVRDLEHCAAPLRRSILTELEQEFPAEIARTAAARFRSATDVSVTNCLYHYYAQFTGRAVASTAPRVRYYQTTSTASLRQMERLARRSDIDMFCLNDGGFAEVPEPVRVRAVTSLLEGLFPVRPPWEDDAVSAAPAQIRSEELPALG</sequence>
<dbReference type="Proteomes" id="UP000549113">
    <property type="component" value="Unassembled WGS sequence"/>
</dbReference>
<dbReference type="Pfam" id="PF17102">
    <property type="entry name" value="Stealth_CR3"/>
    <property type="match status" value="1"/>
</dbReference>
<dbReference type="InterPro" id="IPR031356">
    <property type="entry name" value="Stealth_CR4"/>
</dbReference>
<organism evidence="7 8">
    <name type="scientific">Microbacterium invictum</name>
    <dbReference type="NCBI Taxonomy" id="515415"/>
    <lineage>
        <taxon>Bacteria</taxon>
        <taxon>Bacillati</taxon>
        <taxon>Actinomycetota</taxon>
        <taxon>Actinomycetes</taxon>
        <taxon>Micrococcales</taxon>
        <taxon>Microbacteriaceae</taxon>
        <taxon>Microbacterium</taxon>
    </lineage>
</organism>
<dbReference type="Pfam" id="PF17103">
    <property type="entry name" value="Stealth_CR4"/>
    <property type="match status" value="1"/>
</dbReference>
<dbReference type="AlphaFoldDB" id="A0AA40SM55"/>
<evidence type="ECO:0008006" key="9">
    <source>
        <dbReference type="Google" id="ProtNLM"/>
    </source>
</evidence>
<feature type="domain" description="Stealth protein CR3 conserved region 3" evidence="5">
    <location>
        <begin position="388"/>
        <end position="434"/>
    </location>
</feature>
<evidence type="ECO:0000256" key="2">
    <source>
        <dbReference type="ARBA" id="ARBA00022679"/>
    </source>
</evidence>
<dbReference type="Pfam" id="PF11380">
    <property type="entry name" value="Stealth_CR2"/>
    <property type="match status" value="1"/>
</dbReference>
<dbReference type="PANTHER" id="PTHR24045">
    <property type="match status" value="1"/>
</dbReference>
<reference evidence="7 8" key="1">
    <citation type="submission" date="2020-08" db="EMBL/GenBank/DDBJ databases">
        <title>Sequencing the genomes of 1000 actinobacteria strains.</title>
        <authorList>
            <person name="Klenk H.-P."/>
        </authorList>
    </citation>
    <scope>NUCLEOTIDE SEQUENCE [LARGE SCALE GENOMIC DNA]</scope>
    <source>
        <strain evidence="7 8">DSM 19600</strain>
    </source>
</reference>
<keyword evidence="2" id="KW-0808">Transferase</keyword>
<keyword evidence="3" id="KW-0270">Exopolysaccharide synthesis</keyword>
<dbReference type="PANTHER" id="PTHR24045:SF0">
    <property type="entry name" value="N-ACETYLGLUCOSAMINE-1-PHOSPHOTRANSFERASE SUBUNITS ALPHA_BETA"/>
    <property type="match status" value="1"/>
</dbReference>
<feature type="domain" description="Stealth protein CR4 conserved region 4" evidence="6">
    <location>
        <begin position="467"/>
        <end position="511"/>
    </location>
</feature>
<evidence type="ECO:0000259" key="5">
    <source>
        <dbReference type="Pfam" id="PF17102"/>
    </source>
</evidence>
<accession>A0AA40SM55</accession>
<dbReference type="EMBL" id="JACIFH010000001">
    <property type="protein sequence ID" value="MBB4138645.1"/>
    <property type="molecule type" value="Genomic_DNA"/>
</dbReference>
<evidence type="ECO:0000256" key="3">
    <source>
        <dbReference type="ARBA" id="ARBA00023169"/>
    </source>
</evidence>